<organism evidence="2 3">
    <name type="scientific">Candidatus Carbonibacillus altaicus</name>
    <dbReference type="NCBI Taxonomy" id="2163959"/>
    <lineage>
        <taxon>Bacteria</taxon>
        <taxon>Bacillati</taxon>
        <taxon>Bacillota</taxon>
        <taxon>Bacilli</taxon>
        <taxon>Bacillales</taxon>
        <taxon>Candidatus Carbonibacillus</taxon>
    </lineage>
</organism>
<dbReference type="CDD" id="cd07724">
    <property type="entry name" value="POD-like_MBL-fold"/>
    <property type="match status" value="1"/>
</dbReference>
<dbReference type="InterPro" id="IPR036866">
    <property type="entry name" value="RibonucZ/Hydroxyglut_hydro"/>
</dbReference>
<feature type="domain" description="Rhodanese" evidence="1">
    <location>
        <begin position="20"/>
        <end position="115"/>
    </location>
</feature>
<dbReference type="SUPFAM" id="SSF52821">
    <property type="entry name" value="Rhodanese/Cell cycle control phosphatase"/>
    <property type="match status" value="1"/>
</dbReference>
<dbReference type="SMART" id="SM00849">
    <property type="entry name" value="Lactamase_B"/>
    <property type="match status" value="1"/>
</dbReference>
<evidence type="ECO:0000313" key="2">
    <source>
        <dbReference type="EMBL" id="PTQ56322.1"/>
    </source>
</evidence>
<dbReference type="PROSITE" id="PS50206">
    <property type="entry name" value="RHODANESE_3"/>
    <property type="match status" value="1"/>
</dbReference>
<dbReference type="Proteomes" id="UP000244338">
    <property type="component" value="Unassembled WGS sequence"/>
</dbReference>
<dbReference type="Pfam" id="PF00753">
    <property type="entry name" value="Lactamase_B"/>
    <property type="match status" value="1"/>
</dbReference>
<dbReference type="GO" id="GO:0050313">
    <property type="term" value="F:sulfur dioxygenase activity"/>
    <property type="evidence" value="ECO:0007669"/>
    <property type="project" value="InterPro"/>
</dbReference>
<evidence type="ECO:0000259" key="1">
    <source>
        <dbReference type="PROSITE" id="PS50206"/>
    </source>
</evidence>
<dbReference type="GO" id="GO:0016787">
    <property type="term" value="F:hydrolase activity"/>
    <property type="evidence" value="ECO:0007669"/>
    <property type="project" value="UniProtKB-KW"/>
</dbReference>
<dbReference type="Gene3D" id="3.60.15.10">
    <property type="entry name" value="Ribonuclease Z/Hydroxyacylglutathione hydrolase-like"/>
    <property type="match status" value="1"/>
</dbReference>
<dbReference type="InterPro" id="IPR036873">
    <property type="entry name" value="Rhodanese-like_dom_sf"/>
</dbReference>
<keyword evidence="2" id="KW-0378">Hydrolase</keyword>
<dbReference type="PANTHER" id="PTHR43084">
    <property type="entry name" value="PERSULFIDE DIOXYGENASE ETHE1"/>
    <property type="match status" value="1"/>
</dbReference>
<name>A0A2R6Y109_9BACL</name>
<dbReference type="GO" id="GO:0070813">
    <property type="term" value="P:hydrogen sulfide metabolic process"/>
    <property type="evidence" value="ECO:0007669"/>
    <property type="project" value="TreeGrafter"/>
</dbReference>
<dbReference type="SUPFAM" id="SSF56281">
    <property type="entry name" value="Metallo-hydrolase/oxidoreductase"/>
    <property type="match status" value="1"/>
</dbReference>
<evidence type="ECO:0000313" key="3">
    <source>
        <dbReference type="Proteomes" id="UP000244338"/>
    </source>
</evidence>
<dbReference type="SMART" id="SM00450">
    <property type="entry name" value="RHOD"/>
    <property type="match status" value="1"/>
</dbReference>
<dbReference type="InterPro" id="IPR051682">
    <property type="entry name" value="Mito_Persulfide_Diox"/>
</dbReference>
<protein>
    <submittedName>
        <fullName evidence="2">Zn-dependent hydroxyacylglutathione hydrolase</fullName>
    </submittedName>
</protein>
<comment type="caution">
    <text evidence="2">The sequence shown here is derived from an EMBL/GenBank/DDBJ whole genome shotgun (WGS) entry which is preliminary data.</text>
</comment>
<dbReference type="Gene3D" id="3.40.250.10">
    <property type="entry name" value="Rhodanese-like domain"/>
    <property type="match status" value="1"/>
</dbReference>
<dbReference type="InterPro" id="IPR001279">
    <property type="entry name" value="Metallo-B-lactamas"/>
</dbReference>
<accession>A0A2R6Y109</accession>
<dbReference type="EMBL" id="PEBX01000033">
    <property type="protein sequence ID" value="PTQ56322.1"/>
    <property type="molecule type" value="Genomic_DNA"/>
</dbReference>
<dbReference type="InterPro" id="IPR001763">
    <property type="entry name" value="Rhodanese-like_dom"/>
</dbReference>
<proteinExistence type="predicted"/>
<dbReference type="InterPro" id="IPR044528">
    <property type="entry name" value="POD-like_MBL-fold"/>
</dbReference>
<sequence>MRTDSVQKVTIETLVEAMQQPGGVFILDVRNREDYDAWKIESHHVTSRNIPYFDFLEEDERLFSDLPQDRPIYTVCAKGGSSEYVAQILSEKGYHVYSVSGGMEAWSQYYHPQIVYEDEKLKLVQFIRLGKGCLTYMLMSEGEAMIVDALRRVDFYEAYAEKEGVTIKHVIDTHIHADHISGGQKLAERVGATYYVSSHDVFEHGGSMRFEPLEKHSTLRVGSVEVDVIVIPTPGHTPGSTSLLIDKRFFLSGDTVFVSGLGRPDLGGRVEEWARDLYRTVSQKLSDLDDAVWVLPAHYAHFTEINEDGIVGAKLGELRRFNELLREMDEDVFTKAVEASASTERPPNFDKIIAINVGKLSVTPEDEIELEIGPNRCAVHHATA</sequence>
<reference evidence="3" key="1">
    <citation type="journal article" date="2018" name="Sci. Rep.">
        <title>Lignite coal burning seam in the remote Altai Mountains harbors a hydrogen-driven thermophilic microbial community.</title>
        <authorList>
            <person name="Kadnikov V.V."/>
            <person name="Mardanov A.V."/>
            <person name="Ivasenko D.A."/>
            <person name="Antsiferov D.V."/>
            <person name="Beletsky A.V."/>
            <person name="Karnachuk O.V."/>
            <person name="Ravin N.V."/>
        </authorList>
    </citation>
    <scope>NUCLEOTIDE SEQUENCE [LARGE SCALE GENOMIC DNA]</scope>
</reference>
<dbReference type="GO" id="GO:0006749">
    <property type="term" value="P:glutathione metabolic process"/>
    <property type="evidence" value="ECO:0007669"/>
    <property type="project" value="InterPro"/>
</dbReference>
<dbReference type="AlphaFoldDB" id="A0A2R6Y109"/>
<gene>
    <name evidence="2" type="ORF">BSOLF_0357</name>
</gene>
<dbReference type="Pfam" id="PF00581">
    <property type="entry name" value="Rhodanese"/>
    <property type="match status" value="1"/>
</dbReference>
<dbReference type="PANTHER" id="PTHR43084:SF7">
    <property type="entry name" value="BETA-LACTAMASE DOMAIN PROTEIN"/>
    <property type="match status" value="1"/>
</dbReference>